<dbReference type="PROSITE" id="PS51686">
    <property type="entry name" value="SAM_MT_RSMB_NOP"/>
    <property type="match status" value="1"/>
</dbReference>
<feature type="binding site" evidence="5">
    <location>
        <position position="296"/>
    </location>
    <ligand>
        <name>S-adenosyl-L-methionine</name>
        <dbReference type="ChEBI" id="CHEBI:59789"/>
    </ligand>
</feature>
<comment type="similarity">
    <text evidence="5">Belongs to the class I-like SAM-binding methyltransferase superfamily. RsmB/NOP family.</text>
</comment>
<evidence type="ECO:0000256" key="5">
    <source>
        <dbReference type="PROSITE-ProRule" id="PRU01023"/>
    </source>
</evidence>
<dbReference type="GO" id="GO:0003723">
    <property type="term" value="F:RNA binding"/>
    <property type="evidence" value="ECO:0007669"/>
    <property type="project" value="UniProtKB-UniRule"/>
</dbReference>
<dbReference type="PRINTS" id="PR02008">
    <property type="entry name" value="RCMTFAMILY"/>
</dbReference>
<dbReference type="RefSeq" id="WP_085121344.1">
    <property type="nucleotide sequence ID" value="NZ_FWZX01000002.1"/>
</dbReference>
<dbReference type="InterPro" id="IPR029063">
    <property type="entry name" value="SAM-dependent_MTases_sf"/>
</dbReference>
<organism evidence="7 8">
    <name type="scientific">Tistlia consotensis USBA 355</name>
    <dbReference type="NCBI Taxonomy" id="560819"/>
    <lineage>
        <taxon>Bacteria</taxon>
        <taxon>Pseudomonadati</taxon>
        <taxon>Pseudomonadota</taxon>
        <taxon>Alphaproteobacteria</taxon>
        <taxon>Rhodospirillales</taxon>
        <taxon>Rhodovibrionaceae</taxon>
        <taxon>Tistlia</taxon>
    </lineage>
</organism>
<dbReference type="CDD" id="cd02440">
    <property type="entry name" value="AdoMet_MTases"/>
    <property type="match status" value="1"/>
</dbReference>
<feature type="binding site" evidence="5">
    <location>
        <position position="315"/>
    </location>
    <ligand>
        <name>S-adenosyl-L-methionine</name>
        <dbReference type="ChEBI" id="CHEBI:59789"/>
    </ligand>
</feature>
<accession>A0A1Y6B965</accession>
<dbReference type="STRING" id="560819.SAMN05428998_102279"/>
<evidence type="ECO:0000256" key="4">
    <source>
        <dbReference type="ARBA" id="ARBA00022884"/>
    </source>
</evidence>
<feature type="domain" description="SAM-dependent MTase RsmB/NOP-type" evidence="6">
    <location>
        <begin position="154"/>
        <end position="433"/>
    </location>
</feature>
<dbReference type="GO" id="GO:0001510">
    <property type="term" value="P:RNA methylation"/>
    <property type="evidence" value="ECO:0007669"/>
    <property type="project" value="InterPro"/>
</dbReference>
<dbReference type="Pfam" id="PF01189">
    <property type="entry name" value="Methyltr_RsmB-F"/>
    <property type="match status" value="1"/>
</dbReference>
<keyword evidence="3 5" id="KW-0949">S-adenosyl-L-methionine</keyword>
<dbReference type="PANTHER" id="PTHR22807:SF53">
    <property type="entry name" value="RIBOSOMAL RNA SMALL SUBUNIT METHYLTRANSFERASE B-RELATED"/>
    <property type="match status" value="1"/>
</dbReference>
<dbReference type="SUPFAM" id="SSF53335">
    <property type="entry name" value="S-adenosyl-L-methionine-dependent methyltransferases"/>
    <property type="match status" value="1"/>
</dbReference>
<keyword evidence="4 5" id="KW-0694">RNA-binding</keyword>
<evidence type="ECO:0000256" key="2">
    <source>
        <dbReference type="ARBA" id="ARBA00022679"/>
    </source>
</evidence>
<dbReference type="EMBL" id="FWZX01000002">
    <property type="protein sequence ID" value="SME99415.1"/>
    <property type="molecule type" value="Genomic_DNA"/>
</dbReference>
<name>A0A1Y6B965_9PROT</name>
<dbReference type="PANTHER" id="PTHR22807">
    <property type="entry name" value="NOP2 YEAST -RELATED NOL1/NOP2/FMU SUN DOMAIN-CONTAINING"/>
    <property type="match status" value="1"/>
</dbReference>
<sequence>MTPAARVAAAIELLGEIAATGRPADRVAADWFKARRFIGGGDRRAVSLRIWAVLRARARLGWWLARAGAAETPRAQVLAWLCLGEGLALPALERLFDGATFAPARLEERERGLAAALAGQPLDHPDQPPAVAAELPGWLHARLAAALGEHAAAELAALREEAPVDLRANAVKAGREEVRAALAREGIEAEPGRWSPWALRIDGRRPVAATAVFRNGEVEVQDEGSQLVALLADAQAGMRVCDFCAGAGGKTLALAAAMGNRGQIVACDVRGGRIDRAAQRLKRAGVDTVRRQVLQDERDPWVKKHKAGFERVLVDAPCSGSGTFRRNPEAKWRLSEAGLAELTALQARILESACRLVKPGGRLIYATCSLLPEENEAQVERFLAARPDFAVLPVAGVWAERLGGAPPAAGPFLKLLPARDGTDGFFLAVLERKGTAAEALHPSTGSG</sequence>
<evidence type="ECO:0000256" key="3">
    <source>
        <dbReference type="ARBA" id="ARBA00022691"/>
    </source>
</evidence>
<feature type="binding site" evidence="5">
    <location>
        <position position="268"/>
    </location>
    <ligand>
        <name>S-adenosyl-L-methionine</name>
        <dbReference type="ChEBI" id="CHEBI:59789"/>
    </ligand>
</feature>
<dbReference type="Pfam" id="PF22458">
    <property type="entry name" value="RsmF-B_ferredox"/>
    <property type="match status" value="1"/>
</dbReference>
<reference evidence="7 8" key="1">
    <citation type="submission" date="2017-04" db="EMBL/GenBank/DDBJ databases">
        <authorList>
            <person name="Afonso C.L."/>
            <person name="Miller P.J."/>
            <person name="Scott M.A."/>
            <person name="Spackman E."/>
            <person name="Goraichik I."/>
            <person name="Dimitrov K.M."/>
            <person name="Suarez D.L."/>
            <person name="Swayne D.E."/>
        </authorList>
    </citation>
    <scope>NUCLEOTIDE SEQUENCE [LARGE SCALE GENOMIC DNA]</scope>
    <source>
        <strain evidence="7 8">USBA 355</strain>
    </source>
</reference>
<evidence type="ECO:0000259" key="6">
    <source>
        <dbReference type="PROSITE" id="PS51686"/>
    </source>
</evidence>
<keyword evidence="2 5" id="KW-0808">Transferase</keyword>
<dbReference type="Proteomes" id="UP000192917">
    <property type="component" value="Unassembled WGS sequence"/>
</dbReference>
<dbReference type="InterPro" id="IPR001678">
    <property type="entry name" value="MeTrfase_RsmB-F_NOP2_dom"/>
</dbReference>
<dbReference type="AlphaFoldDB" id="A0A1Y6B965"/>
<keyword evidence="8" id="KW-1185">Reference proteome</keyword>
<feature type="active site" description="Nucleophile" evidence="5">
    <location>
        <position position="368"/>
    </location>
</feature>
<dbReference type="InterPro" id="IPR049560">
    <property type="entry name" value="MeTrfase_RsmB-F_NOP2_cat"/>
</dbReference>
<comment type="caution">
    <text evidence="5">Lacks conserved residue(s) required for the propagation of feature annotation.</text>
</comment>
<evidence type="ECO:0000256" key="1">
    <source>
        <dbReference type="ARBA" id="ARBA00022603"/>
    </source>
</evidence>
<keyword evidence="1 5" id="KW-0489">Methyltransferase</keyword>
<protein>
    <submittedName>
        <fullName evidence="7">16S rRNA (Cytosine967-C5)-methyltransferase</fullName>
    </submittedName>
</protein>
<evidence type="ECO:0000313" key="7">
    <source>
        <dbReference type="EMBL" id="SME99415.1"/>
    </source>
</evidence>
<dbReference type="Gene3D" id="3.40.50.150">
    <property type="entry name" value="Vaccinia Virus protein VP39"/>
    <property type="match status" value="1"/>
</dbReference>
<dbReference type="InterPro" id="IPR023267">
    <property type="entry name" value="RCMT"/>
</dbReference>
<dbReference type="GO" id="GO:0008173">
    <property type="term" value="F:RNA methyltransferase activity"/>
    <property type="evidence" value="ECO:0007669"/>
    <property type="project" value="InterPro"/>
</dbReference>
<gene>
    <name evidence="7" type="ORF">SAMN05428998_102279</name>
</gene>
<dbReference type="Gene3D" id="3.30.70.1170">
    <property type="entry name" value="Sun protein, domain 3"/>
    <property type="match status" value="1"/>
</dbReference>
<dbReference type="InterPro" id="IPR054728">
    <property type="entry name" value="RsmB-like_ferredoxin"/>
</dbReference>
<proteinExistence type="inferred from homology"/>
<evidence type="ECO:0000313" key="8">
    <source>
        <dbReference type="Proteomes" id="UP000192917"/>
    </source>
</evidence>